<proteinExistence type="predicted"/>
<dbReference type="Proteomes" id="UP000823399">
    <property type="component" value="Unassembled WGS sequence"/>
</dbReference>
<accession>A0A9P7EZ06</accession>
<reference evidence="1" key="1">
    <citation type="journal article" date="2020" name="New Phytol.">
        <title>Comparative genomics reveals dynamic genome evolution in host specialist ectomycorrhizal fungi.</title>
        <authorList>
            <person name="Lofgren L.A."/>
            <person name="Nguyen N.H."/>
            <person name="Vilgalys R."/>
            <person name="Ruytinx J."/>
            <person name="Liao H.L."/>
            <person name="Branco S."/>
            <person name="Kuo A."/>
            <person name="LaButti K."/>
            <person name="Lipzen A."/>
            <person name="Andreopoulos W."/>
            <person name="Pangilinan J."/>
            <person name="Riley R."/>
            <person name="Hundley H."/>
            <person name="Na H."/>
            <person name="Barry K."/>
            <person name="Grigoriev I.V."/>
            <person name="Stajich J.E."/>
            <person name="Kennedy P.G."/>
        </authorList>
    </citation>
    <scope>NUCLEOTIDE SEQUENCE</scope>
    <source>
        <strain evidence="1">FC423</strain>
    </source>
</reference>
<dbReference type="RefSeq" id="XP_041288737.1">
    <property type="nucleotide sequence ID" value="XM_041442037.1"/>
</dbReference>
<sequence length="109" mass="12517">MSRPSSATVEAVCAAYPPEWQKTMDKLTQVKQCHEAELAQSRQEGFMEAEQAADERFAEYSGPRMNNCTKYRPKMNNFVQDLQPWRAEQLLFDSEGLAQLCLRSSFHVP</sequence>
<evidence type="ECO:0000313" key="2">
    <source>
        <dbReference type="Proteomes" id="UP000823399"/>
    </source>
</evidence>
<name>A0A9P7EZ06_9AGAM</name>
<protein>
    <submittedName>
        <fullName evidence="1">Uncharacterized protein</fullName>
    </submittedName>
</protein>
<evidence type="ECO:0000313" key="1">
    <source>
        <dbReference type="EMBL" id="KAG2097979.1"/>
    </source>
</evidence>
<comment type="caution">
    <text evidence="1">The sequence shown here is derived from an EMBL/GenBank/DDBJ whole genome shotgun (WGS) entry which is preliminary data.</text>
</comment>
<organism evidence="1 2">
    <name type="scientific">Suillus discolor</name>
    <dbReference type="NCBI Taxonomy" id="1912936"/>
    <lineage>
        <taxon>Eukaryota</taxon>
        <taxon>Fungi</taxon>
        <taxon>Dikarya</taxon>
        <taxon>Basidiomycota</taxon>
        <taxon>Agaricomycotina</taxon>
        <taxon>Agaricomycetes</taxon>
        <taxon>Agaricomycetidae</taxon>
        <taxon>Boletales</taxon>
        <taxon>Suillineae</taxon>
        <taxon>Suillaceae</taxon>
        <taxon>Suillus</taxon>
    </lineage>
</organism>
<dbReference type="GeneID" id="64704296"/>
<dbReference type="EMBL" id="JABBWM010000063">
    <property type="protein sequence ID" value="KAG2097979.1"/>
    <property type="molecule type" value="Genomic_DNA"/>
</dbReference>
<keyword evidence="2" id="KW-1185">Reference proteome</keyword>
<gene>
    <name evidence="1" type="ORF">F5147DRAFT_777842</name>
</gene>
<dbReference type="AlphaFoldDB" id="A0A9P7EZ06"/>